<evidence type="ECO:0000313" key="5">
    <source>
        <dbReference type="EMBL" id="MCY1008880.1"/>
    </source>
</evidence>
<dbReference type="Proteomes" id="UP001150924">
    <property type="component" value="Unassembled WGS sequence"/>
</dbReference>
<dbReference type="EMBL" id="JAPNKE010000002">
    <property type="protein sequence ID" value="MCY1008880.1"/>
    <property type="molecule type" value="Genomic_DNA"/>
</dbReference>
<evidence type="ECO:0000256" key="2">
    <source>
        <dbReference type="ARBA" id="ARBA00023125"/>
    </source>
</evidence>
<proteinExistence type="predicted"/>
<dbReference type="Pfam" id="PF12833">
    <property type="entry name" value="HTH_18"/>
    <property type="match status" value="1"/>
</dbReference>
<evidence type="ECO:0000256" key="1">
    <source>
        <dbReference type="ARBA" id="ARBA00023015"/>
    </source>
</evidence>
<dbReference type="InterPro" id="IPR032687">
    <property type="entry name" value="AraC-type_N"/>
</dbReference>
<protein>
    <submittedName>
        <fullName evidence="5">AraC family transcriptional regulator</fullName>
    </submittedName>
</protein>
<dbReference type="SMART" id="SM00342">
    <property type="entry name" value="HTH_ARAC"/>
    <property type="match status" value="1"/>
</dbReference>
<dbReference type="PANTHER" id="PTHR47894:SF1">
    <property type="entry name" value="HTH-TYPE TRANSCRIPTIONAL REGULATOR VQSM"/>
    <property type="match status" value="1"/>
</dbReference>
<feature type="domain" description="HTH araC/xylS-type" evidence="4">
    <location>
        <begin position="230"/>
        <end position="328"/>
    </location>
</feature>
<dbReference type="RefSeq" id="WP_267771522.1">
    <property type="nucleotide sequence ID" value="NZ_JAPNKE010000002.1"/>
</dbReference>
<dbReference type="AlphaFoldDB" id="A0A9X3ETA3"/>
<dbReference type="GO" id="GO:0000976">
    <property type="term" value="F:transcription cis-regulatory region binding"/>
    <property type="evidence" value="ECO:0007669"/>
    <property type="project" value="TreeGrafter"/>
</dbReference>
<dbReference type="InterPro" id="IPR009057">
    <property type="entry name" value="Homeodomain-like_sf"/>
</dbReference>
<keyword evidence="2" id="KW-0238">DNA-binding</keyword>
<reference evidence="5" key="1">
    <citation type="submission" date="2022-11" db="EMBL/GenBank/DDBJ databases">
        <title>Minimal conservation of predation-associated metabolite biosynthetic gene clusters underscores biosynthetic potential of Myxococcota including descriptions for ten novel species: Archangium lansinium sp. nov., Myxococcus landrumus sp. nov., Nannocystis bai.</title>
        <authorList>
            <person name="Ahearne A."/>
            <person name="Stevens C."/>
            <person name="Phillips K."/>
        </authorList>
    </citation>
    <scope>NUCLEOTIDE SEQUENCE</scope>
    <source>
        <strain evidence="5">Na p29</strain>
    </source>
</reference>
<keyword evidence="3" id="KW-0804">Transcription</keyword>
<evidence type="ECO:0000256" key="3">
    <source>
        <dbReference type="ARBA" id="ARBA00023163"/>
    </source>
</evidence>
<keyword evidence="1" id="KW-0805">Transcription regulation</keyword>
<dbReference type="GO" id="GO:0003700">
    <property type="term" value="F:DNA-binding transcription factor activity"/>
    <property type="evidence" value="ECO:0007669"/>
    <property type="project" value="InterPro"/>
</dbReference>
<comment type="caution">
    <text evidence="5">The sequence shown here is derived from an EMBL/GenBank/DDBJ whole genome shotgun (WGS) entry which is preliminary data.</text>
</comment>
<dbReference type="SUPFAM" id="SSF46689">
    <property type="entry name" value="Homeodomain-like"/>
    <property type="match status" value="1"/>
</dbReference>
<dbReference type="Pfam" id="PF12625">
    <property type="entry name" value="Arabinose_bd"/>
    <property type="match status" value="1"/>
</dbReference>
<name>A0A9X3ETA3_9BACT</name>
<dbReference type="Gene3D" id="1.10.10.60">
    <property type="entry name" value="Homeodomain-like"/>
    <property type="match status" value="1"/>
</dbReference>
<evidence type="ECO:0000313" key="6">
    <source>
        <dbReference type="Proteomes" id="UP001150924"/>
    </source>
</evidence>
<sequence length="342" mass="37507">MADLVPVPGVMLERLGALGLDVAQILAHAGVSPAMLGPPRGHLTTAEFFALWQAIEALAGSRELGLRLGAEAMPQKFDIASLTALHSASVGEALAKLGKYKRLVCPEEVTVREVEGEARVRFHWLLAEGDPPRFLVDATFASVLAMLRRGANKPVTPLRVELTRRRADAALLTRHFGCAVQFDAPVDLLVLPAAALAEPFVTHNADLLALLLPGLDAELAAQDRRRTLADDVRLALCRRMCGERPSVDKVARDLRVSSRTLQRRLEEAGTSYQRLLDEVRDQAARRLLTRTDLDASQVAFLLGFEELNSFTRAFQHWAGTTPMRYRAQARVVSAGSACPRLW</sequence>
<organism evidence="5 6">
    <name type="scientific">Nannocystis pusilla</name>
    <dbReference type="NCBI Taxonomy" id="889268"/>
    <lineage>
        <taxon>Bacteria</taxon>
        <taxon>Pseudomonadati</taxon>
        <taxon>Myxococcota</taxon>
        <taxon>Polyangia</taxon>
        <taxon>Nannocystales</taxon>
        <taxon>Nannocystaceae</taxon>
        <taxon>Nannocystis</taxon>
    </lineage>
</organism>
<dbReference type="PANTHER" id="PTHR47894">
    <property type="entry name" value="HTH-TYPE TRANSCRIPTIONAL REGULATOR GADX"/>
    <property type="match status" value="1"/>
</dbReference>
<dbReference type="InterPro" id="IPR018060">
    <property type="entry name" value="HTH_AraC"/>
</dbReference>
<evidence type="ECO:0000259" key="4">
    <source>
        <dbReference type="PROSITE" id="PS01124"/>
    </source>
</evidence>
<accession>A0A9X3ETA3</accession>
<dbReference type="PROSITE" id="PS01124">
    <property type="entry name" value="HTH_ARAC_FAMILY_2"/>
    <property type="match status" value="1"/>
</dbReference>
<keyword evidence="6" id="KW-1185">Reference proteome</keyword>
<gene>
    <name evidence="5" type="ORF">OV079_25645</name>
</gene>
<dbReference type="GO" id="GO:0005829">
    <property type="term" value="C:cytosol"/>
    <property type="evidence" value="ECO:0007669"/>
    <property type="project" value="TreeGrafter"/>
</dbReference>